<dbReference type="SUPFAM" id="SSF48452">
    <property type="entry name" value="TPR-like"/>
    <property type="match status" value="1"/>
</dbReference>
<evidence type="ECO:0000313" key="3">
    <source>
        <dbReference type="Proteomes" id="UP000184440"/>
    </source>
</evidence>
<sequence length="931" mass="96121">MFRKRRGERRDTGVTPETALRDRVVLGHTLLGHGRAGEAEQVLAEALPLVTTVGAHPNAFLTLRLLGQCARTAGRLDQARGYYSRALDVAEALGDPDLAGAAVSGMAYVELAADDLSRADGYFRQAVQLVRTVTPGPGRVTVLRNYADLLVRTGDLRAAAFYQEALDQPGVDPVDRAGMLVTLGRELCRRGRTAAGLDRLRAGVTLLTEAGPPGETFTALVTLAGLAAESEPATATDAFVRAHDLALTLHATVDVRHYTEGYAARVRRVEAETQRRADAGELPAVAPPAVIEATRGLGPDAARTVAVGAPAMIGARSLEDGERLLAEHRYDESDAKLRMAEVMWASLGAGHVLPQVWSAQGRLALARGDDEAAWTLLDHARGQAAALGDARTERSVLVALCELLGAGAEPRPPAGEVPRALRLLDLGARARGLASFLGEDAPVSPDAAAAAVTLDTATAALCERFGAFDLAERYLRAAIETAEQAPAVSSATGVARLVAYLARRGGGADVAALRERLVAEPSTDPLVRTAVDGVVGRIDAAAGNWSDATFERLAAACAAYEEVRAQPGGFGPGPVPEPPYEAAAEVAVRLGRYTEALALLERAEVPAVPEPGTGVRVVAFGGSCGAYALTAASGGPVTGDVLAANVPWSEEGVCAALAAVVDAASARGGAVAVTVVGALYGLPVQRTADGSARPGVSVLPRVSPLPTATVPPVAHRSGLVAVDPLDELPFARVAADHAAGRLGVGTLGGAAFTVERLAAELASASSPVVHLACRVVADGRRPERSALVLAGGERATAARLAAMRWDGALVVLSPGEAGGVPAVLVSAVLAAGATAVVAPARPVDGLAAAVLTTWFHDALPDRVTNAAEVDTALLAAQQRLRAATGDDLLTWAADRPVLRADQLGAITERADQEHPFADPGHWARWATYGTR</sequence>
<feature type="domain" description="CHAT" evidence="1">
    <location>
        <begin position="719"/>
        <end position="929"/>
    </location>
</feature>
<proteinExistence type="predicted"/>
<dbReference type="InterPro" id="IPR024983">
    <property type="entry name" value="CHAT_dom"/>
</dbReference>
<reference evidence="2 3" key="1">
    <citation type="submission" date="2016-11" db="EMBL/GenBank/DDBJ databases">
        <authorList>
            <person name="Jaros S."/>
            <person name="Januszkiewicz K."/>
            <person name="Wedrychowicz H."/>
        </authorList>
    </citation>
    <scope>NUCLEOTIDE SEQUENCE [LARGE SCALE GENOMIC DNA]</scope>
    <source>
        <strain evidence="2 3">DSM 46144</strain>
    </source>
</reference>
<dbReference type="InterPro" id="IPR011990">
    <property type="entry name" value="TPR-like_helical_dom_sf"/>
</dbReference>
<evidence type="ECO:0000313" key="2">
    <source>
        <dbReference type="EMBL" id="SHM69184.1"/>
    </source>
</evidence>
<dbReference type="Gene3D" id="1.25.40.10">
    <property type="entry name" value="Tetratricopeptide repeat domain"/>
    <property type="match status" value="1"/>
</dbReference>
<dbReference type="Pfam" id="PF12770">
    <property type="entry name" value="CHAT"/>
    <property type="match status" value="1"/>
</dbReference>
<dbReference type="AlphaFoldDB" id="A0A1M7KUC5"/>
<dbReference type="STRING" id="134849.SAMN05443668_1011264"/>
<name>A0A1M7KUC5_9ACTN</name>
<gene>
    <name evidence="2" type="ORF">SAMN05443668_1011264</name>
</gene>
<evidence type="ECO:0000259" key="1">
    <source>
        <dbReference type="Pfam" id="PF12770"/>
    </source>
</evidence>
<dbReference type="EMBL" id="FRCS01000001">
    <property type="protein sequence ID" value="SHM69184.1"/>
    <property type="molecule type" value="Genomic_DNA"/>
</dbReference>
<keyword evidence="3" id="KW-1185">Reference proteome</keyword>
<dbReference type="Pfam" id="PF13424">
    <property type="entry name" value="TPR_12"/>
    <property type="match status" value="1"/>
</dbReference>
<dbReference type="Proteomes" id="UP000184440">
    <property type="component" value="Unassembled WGS sequence"/>
</dbReference>
<organism evidence="2 3">
    <name type="scientific">Cryptosporangium aurantiacum</name>
    <dbReference type="NCBI Taxonomy" id="134849"/>
    <lineage>
        <taxon>Bacteria</taxon>
        <taxon>Bacillati</taxon>
        <taxon>Actinomycetota</taxon>
        <taxon>Actinomycetes</taxon>
        <taxon>Cryptosporangiales</taxon>
        <taxon>Cryptosporangiaceae</taxon>
        <taxon>Cryptosporangium</taxon>
    </lineage>
</organism>
<protein>
    <submittedName>
        <fullName evidence="2">Tetratricopeptide repeat-containing protein</fullName>
    </submittedName>
</protein>
<accession>A0A1M7KUC5</accession>
<dbReference type="OrthoDB" id="4331905at2"/>